<dbReference type="SMART" id="SM00320">
    <property type="entry name" value="WD40"/>
    <property type="match status" value="2"/>
</dbReference>
<keyword evidence="3" id="KW-1185">Reference proteome</keyword>
<accession>A0A164Z399</accession>
<dbReference type="Gene3D" id="2.130.10.10">
    <property type="entry name" value="YVTN repeat-like/Quinoprotein amine dehydrogenase"/>
    <property type="match status" value="1"/>
</dbReference>
<sequence>MNNVSRKRKYTQEQGGPQKTRRTTPLPTRESSISSGVFRISPLPAGCNPSQNANFETNRKVLKRNVRQILQEEGKKLQGSGIYLDDGVAFDWIIEPVKAESNKPNSNHSSFHAIAWDVDAECVTDVEFVEGRSGGSTRHTPGAQEIEDTTDSDSSSESSDSSDSETDEFETDELEPEVEEIPSQPTSRMILSRIAQSAPPTLSNRNSIKLHPPMRIVVPRQARDKGRRILIPPTKDLHWRTVSLRGDIHTVSARTKQHLAGASIYRFAEERLVEDAIVAKDYAVMAYRQSLVQLSVLALKDDKPALVDVLSCPHDQRGINTVASHEDTLVTGGLDKMVWLWKTNNPGDFSKIKPSRRLDVAHKAGVRALCFQGPTQLISSSGKLCHVYDLKTQREVSQARMSNIVHQIHTNSFDHNIVALEIDHLDQQVNIHDFRVGILRGSPIIMFGRQLQNHLVPVSQYTRGSLSGSLFARPYEDGIVALWDFRNPKRPLFDMQLVDQAKYGIVHSVINGRSLISLGRTGLTCIDFTTS</sequence>
<reference evidence="2 3" key="1">
    <citation type="journal article" date="2016" name="Mol. Biol. Evol.">
        <title>Comparative Genomics of Early-Diverging Mushroom-Forming Fungi Provides Insights into the Origins of Lignocellulose Decay Capabilities.</title>
        <authorList>
            <person name="Nagy L.G."/>
            <person name="Riley R."/>
            <person name="Tritt A."/>
            <person name="Adam C."/>
            <person name="Daum C."/>
            <person name="Floudas D."/>
            <person name="Sun H."/>
            <person name="Yadav J.S."/>
            <person name="Pangilinan J."/>
            <person name="Larsson K.H."/>
            <person name="Matsuura K."/>
            <person name="Barry K."/>
            <person name="Labutti K."/>
            <person name="Kuo R."/>
            <person name="Ohm R.A."/>
            <person name="Bhattacharya S.S."/>
            <person name="Shirouzu T."/>
            <person name="Yoshinaga Y."/>
            <person name="Martin F.M."/>
            <person name="Grigoriev I.V."/>
            <person name="Hibbett D.S."/>
        </authorList>
    </citation>
    <scope>NUCLEOTIDE SEQUENCE [LARGE SCALE GENOMIC DNA]</scope>
    <source>
        <strain evidence="2 3">HHB9708</strain>
    </source>
</reference>
<feature type="compositionally biased region" description="Acidic residues" evidence="1">
    <location>
        <begin position="160"/>
        <end position="180"/>
    </location>
</feature>
<feature type="compositionally biased region" description="Polar residues" evidence="1">
    <location>
        <begin position="12"/>
        <end position="32"/>
    </location>
</feature>
<dbReference type="EMBL" id="KV419396">
    <property type="protein sequence ID" value="KZS97500.1"/>
    <property type="molecule type" value="Genomic_DNA"/>
</dbReference>
<evidence type="ECO:0000313" key="2">
    <source>
        <dbReference type="EMBL" id="KZS97500.1"/>
    </source>
</evidence>
<dbReference type="OrthoDB" id="1897642at2759"/>
<dbReference type="InterPro" id="IPR036322">
    <property type="entry name" value="WD40_repeat_dom_sf"/>
</dbReference>
<feature type="region of interest" description="Disordered" evidence="1">
    <location>
        <begin position="131"/>
        <end position="187"/>
    </location>
</feature>
<protein>
    <recommendedName>
        <fullName evidence="4">WD40 repeat-like protein</fullName>
    </recommendedName>
</protein>
<evidence type="ECO:0008006" key="4">
    <source>
        <dbReference type="Google" id="ProtNLM"/>
    </source>
</evidence>
<dbReference type="Proteomes" id="UP000076722">
    <property type="component" value="Unassembled WGS sequence"/>
</dbReference>
<evidence type="ECO:0000313" key="3">
    <source>
        <dbReference type="Proteomes" id="UP000076722"/>
    </source>
</evidence>
<gene>
    <name evidence="2" type="ORF">SISNIDRAFT_481426</name>
</gene>
<organism evidence="2 3">
    <name type="scientific">Sistotremastrum niveocremeum HHB9708</name>
    <dbReference type="NCBI Taxonomy" id="1314777"/>
    <lineage>
        <taxon>Eukaryota</taxon>
        <taxon>Fungi</taxon>
        <taxon>Dikarya</taxon>
        <taxon>Basidiomycota</taxon>
        <taxon>Agaricomycotina</taxon>
        <taxon>Agaricomycetes</taxon>
        <taxon>Sistotremastrales</taxon>
        <taxon>Sistotremastraceae</taxon>
        <taxon>Sertulicium</taxon>
        <taxon>Sertulicium niveocremeum</taxon>
    </lineage>
</organism>
<dbReference type="PANTHER" id="PTHR47232">
    <property type="entry name" value="TRANSDUCIN FAMILY PROTEIN / WD-40 REPEAT FAMILY PROTEIN"/>
    <property type="match status" value="1"/>
</dbReference>
<name>A0A164Z399_9AGAM</name>
<dbReference type="InterPro" id="IPR015943">
    <property type="entry name" value="WD40/YVTN_repeat-like_dom_sf"/>
</dbReference>
<dbReference type="STRING" id="1314777.A0A164Z399"/>
<dbReference type="AlphaFoldDB" id="A0A164Z399"/>
<proteinExistence type="predicted"/>
<dbReference type="SUPFAM" id="SSF50978">
    <property type="entry name" value="WD40 repeat-like"/>
    <property type="match status" value="1"/>
</dbReference>
<dbReference type="InterPro" id="IPR001680">
    <property type="entry name" value="WD40_rpt"/>
</dbReference>
<dbReference type="PANTHER" id="PTHR47232:SF1">
    <property type="entry name" value="TRANSDUCIN FAMILY PROTEIN _ WD-40 REPEAT FAMILY PROTEIN"/>
    <property type="match status" value="1"/>
</dbReference>
<feature type="region of interest" description="Disordered" evidence="1">
    <location>
        <begin position="1"/>
        <end position="32"/>
    </location>
</feature>
<evidence type="ECO:0000256" key="1">
    <source>
        <dbReference type="SAM" id="MobiDB-lite"/>
    </source>
</evidence>